<comment type="caution">
    <text evidence="2">The sequence shown here is derived from an EMBL/GenBank/DDBJ whole genome shotgun (WGS) entry which is preliminary data.</text>
</comment>
<sequence>MSPTPHSRDSSIIILDDDSPPRPPPAPAPIRTCNSAITSLSSSTTSNAFAAPPTSTMTISNGDGVMASRVPAIQTHNVLAGHVSSFVSFLT</sequence>
<gene>
    <name evidence="2" type="ORF">GCK32_021015</name>
</gene>
<dbReference type="EMBL" id="WIXE01018757">
    <property type="protein sequence ID" value="KAK5970667.1"/>
    <property type="molecule type" value="Genomic_DNA"/>
</dbReference>
<keyword evidence="3" id="KW-1185">Reference proteome</keyword>
<feature type="region of interest" description="Disordered" evidence="1">
    <location>
        <begin position="1"/>
        <end position="27"/>
    </location>
</feature>
<protein>
    <submittedName>
        <fullName evidence="2">Uncharacterized protein</fullName>
    </submittedName>
</protein>
<evidence type="ECO:0000256" key="1">
    <source>
        <dbReference type="SAM" id="MobiDB-lite"/>
    </source>
</evidence>
<evidence type="ECO:0000313" key="2">
    <source>
        <dbReference type="EMBL" id="KAK5970667.1"/>
    </source>
</evidence>
<reference evidence="2 3" key="1">
    <citation type="submission" date="2019-10" db="EMBL/GenBank/DDBJ databases">
        <title>Assembly and Annotation for the nematode Trichostrongylus colubriformis.</title>
        <authorList>
            <person name="Martin J."/>
        </authorList>
    </citation>
    <scope>NUCLEOTIDE SEQUENCE [LARGE SCALE GENOMIC DNA]</scope>
    <source>
        <strain evidence="2">G859</strain>
        <tissue evidence="2">Whole worm</tissue>
    </source>
</reference>
<evidence type="ECO:0000313" key="3">
    <source>
        <dbReference type="Proteomes" id="UP001331761"/>
    </source>
</evidence>
<dbReference type="AlphaFoldDB" id="A0AAN8IIJ7"/>
<feature type="non-terminal residue" evidence="2">
    <location>
        <position position="91"/>
    </location>
</feature>
<organism evidence="2 3">
    <name type="scientific">Trichostrongylus colubriformis</name>
    <name type="common">Black scour worm</name>
    <dbReference type="NCBI Taxonomy" id="6319"/>
    <lineage>
        <taxon>Eukaryota</taxon>
        <taxon>Metazoa</taxon>
        <taxon>Ecdysozoa</taxon>
        <taxon>Nematoda</taxon>
        <taxon>Chromadorea</taxon>
        <taxon>Rhabditida</taxon>
        <taxon>Rhabditina</taxon>
        <taxon>Rhabditomorpha</taxon>
        <taxon>Strongyloidea</taxon>
        <taxon>Trichostrongylidae</taxon>
        <taxon>Trichostrongylus</taxon>
    </lineage>
</organism>
<name>A0AAN8IIJ7_TRICO</name>
<dbReference type="Proteomes" id="UP001331761">
    <property type="component" value="Unassembled WGS sequence"/>
</dbReference>
<accession>A0AAN8IIJ7</accession>
<proteinExistence type="predicted"/>